<evidence type="ECO:0000313" key="3">
    <source>
        <dbReference type="Proteomes" id="UP001303473"/>
    </source>
</evidence>
<reference evidence="3" key="1">
    <citation type="journal article" date="2023" name="Mol. Phylogenet. Evol.">
        <title>Genome-scale phylogeny and comparative genomics of the fungal order Sordariales.</title>
        <authorList>
            <person name="Hensen N."/>
            <person name="Bonometti L."/>
            <person name="Westerberg I."/>
            <person name="Brannstrom I.O."/>
            <person name="Guillou S."/>
            <person name="Cros-Aarteil S."/>
            <person name="Calhoun S."/>
            <person name="Haridas S."/>
            <person name="Kuo A."/>
            <person name="Mondo S."/>
            <person name="Pangilinan J."/>
            <person name="Riley R."/>
            <person name="LaButti K."/>
            <person name="Andreopoulos B."/>
            <person name="Lipzen A."/>
            <person name="Chen C."/>
            <person name="Yan M."/>
            <person name="Daum C."/>
            <person name="Ng V."/>
            <person name="Clum A."/>
            <person name="Steindorff A."/>
            <person name="Ohm R.A."/>
            <person name="Martin F."/>
            <person name="Silar P."/>
            <person name="Natvig D.O."/>
            <person name="Lalanne C."/>
            <person name="Gautier V."/>
            <person name="Ament-Velasquez S.L."/>
            <person name="Kruys A."/>
            <person name="Hutchinson M.I."/>
            <person name="Powell A.J."/>
            <person name="Barry K."/>
            <person name="Miller A.N."/>
            <person name="Grigoriev I.V."/>
            <person name="Debuchy R."/>
            <person name="Gladieux P."/>
            <person name="Hiltunen Thoren M."/>
            <person name="Johannesson H."/>
        </authorList>
    </citation>
    <scope>NUCLEOTIDE SEQUENCE [LARGE SCALE GENOMIC DNA]</scope>
    <source>
        <strain evidence="3">CBS 340.73</strain>
    </source>
</reference>
<protein>
    <recommendedName>
        <fullName evidence="4">Prefoldin subunit</fullName>
    </recommendedName>
</protein>
<dbReference type="EMBL" id="MU853784">
    <property type="protein sequence ID" value="KAK3941325.1"/>
    <property type="molecule type" value="Genomic_DNA"/>
</dbReference>
<organism evidence="2 3">
    <name type="scientific">Diplogelasinospora grovesii</name>
    <dbReference type="NCBI Taxonomy" id="303347"/>
    <lineage>
        <taxon>Eukaryota</taxon>
        <taxon>Fungi</taxon>
        <taxon>Dikarya</taxon>
        <taxon>Ascomycota</taxon>
        <taxon>Pezizomycotina</taxon>
        <taxon>Sordariomycetes</taxon>
        <taxon>Sordariomycetidae</taxon>
        <taxon>Sordariales</taxon>
        <taxon>Diplogelasinosporaceae</taxon>
        <taxon>Diplogelasinospora</taxon>
    </lineage>
</organism>
<evidence type="ECO:0000313" key="2">
    <source>
        <dbReference type="EMBL" id="KAK3941325.1"/>
    </source>
</evidence>
<comment type="caution">
    <text evidence="2">The sequence shown here is derived from an EMBL/GenBank/DDBJ whole genome shotgun (WGS) entry which is preliminary data.</text>
</comment>
<evidence type="ECO:0008006" key="4">
    <source>
        <dbReference type="Google" id="ProtNLM"/>
    </source>
</evidence>
<dbReference type="AlphaFoldDB" id="A0AAN6N9K0"/>
<keyword evidence="3" id="KW-1185">Reference proteome</keyword>
<dbReference type="Proteomes" id="UP001303473">
    <property type="component" value="Unassembled WGS sequence"/>
</dbReference>
<proteinExistence type="predicted"/>
<name>A0AAN6N9K0_9PEZI</name>
<feature type="region of interest" description="Disordered" evidence="1">
    <location>
        <begin position="33"/>
        <end position="66"/>
    </location>
</feature>
<evidence type="ECO:0000256" key="1">
    <source>
        <dbReference type="SAM" id="MobiDB-lite"/>
    </source>
</evidence>
<sequence length="899" mass="101794">MLYARVSTLKGAGKGIGLARLLVPSFPASIRQQSTNATGSHGEVLRDDKWAPVPGTPELRPRRRAPKHLPFSTSRALAIRVNLRNGPLTWTKWRLSRDVARSTSRRLPVVTAQFLIRQQEALQRTSLSECLSSEAEWRTCLNSLAFKGIHIEDIDHWAWIISAETGDAMIERFISSDRHKPIFVLFIVLGKEMTIQESKNFIALLDYISEHYLQDKSPHNMPRGALRRSLVNRLNMTPRHYITLLQRLVHHCLKVSPAALAQISHLVTSYIESISLHSKPSGRTGQAARCSVFNHALQLFGRAAPIRPLQHRKYNWEAQKVLLGFSTKIVPHLIINKESYRSIRSVLLGLRKSQSEKKVAERSAKTWPPYRKIWDGTDERRKLEDDLSRSVKAGILMHEAGYPSEDIDRAMGTLGGFEQTPAIQTRSASPYVWTGNRQSLNVYSLWAAEVKATRNAQEAWKIFETPPRPGLKPNFQVYAEMFDKLFARPVQGLLRTLPGDAKEVFPVYDANLTAFEMARLKPPSVDELYELMLRQGNRPVGNCLGVLLRNAGSVEMGVRYLNDSPFKDDVAALLEPNLSVMSRPSLQRIPRQVFNAWISLLCSAHSNRPQNTLRPGTNRREDFPIERAIKLTTLYQGPWGAKNDKAPWHTILRALAGSKTILSDGGVARNYVQTLSTFLNVHERTRGVAGQDAILFESLCVALRKTLRFTTFGCSDVTFSQKYSTLVDQEVESLLLSAHAKLVGSFQRLIAPSKDGTSSLLQYDITALHLYRYMRALGSIGDAQGITQLMDWIYKAWDQQSVLDEAKMPGELDYAYMEKVFSYFWGIGNHLLPRDVLQDFRDRLIRLNLEKECTWIWAEEDELHDDVRCDVAIANRWEPLRANLGQTGGRRTAATVDAR</sequence>
<accession>A0AAN6N9K0</accession>
<gene>
    <name evidence="2" type="ORF">QBC46DRAFT_103927</name>
</gene>